<dbReference type="Proteomes" id="UP001431221">
    <property type="component" value="Unassembled WGS sequence"/>
</dbReference>
<comment type="caution">
    <text evidence="2">The sequence shown here is derived from an EMBL/GenBank/DDBJ whole genome shotgun (WGS) entry which is preliminary data.</text>
</comment>
<dbReference type="RefSeq" id="WP_248155607.1">
    <property type="nucleotide sequence ID" value="NZ_JALNMJ010000010.1"/>
</dbReference>
<gene>
    <name evidence="2" type="ORF">M0H32_15550</name>
</gene>
<sequence>MRSQKPQLRNWNSMFRLLNPIVLLTLTLLSACATADDRLVLAGTKTGLTAATKLLPTYPEDCRKRERSGVRSGEPLDVALLRADQALGRANARVARCGRWYDTLKAGYARDQRD</sequence>
<keyword evidence="3" id="KW-1185">Reference proteome</keyword>
<feature type="chain" id="PRO_5046545977" description="UrcA family protein" evidence="1">
    <location>
        <begin position="36"/>
        <end position="114"/>
    </location>
</feature>
<feature type="signal peptide" evidence="1">
    <location>
        <begin position="1"/>
        <end position="35"/>
    </location>
</feature>
<dbReference type="PROSITE" id="PS51257">
    <property type="entry name" value="PROKAR_LIPOPROTEIN"/>
    <property type="match status" value="1"/>
</dbReference>
<evidence type="ECO:0000256" key="1">
    <source>
        <dbReference type="SAM" id="SignalP"/>
    </source>
</evidence>
<name>A0ABT0GXQ2_9HYPH</name>
<evidence type="ECO:0000313" key="3">
    <source>
        <dbReference type="Proteomes" id="UP001431221"/>
    </source>
</evidence>
<evidence type="ECO:0008006" key="4">
    <source>
        <dbReference type="Google" id="ProtNLM"/>
    </source>
</evidence>
<keyword evidence="1" id="KW-0732">Signal</keyword>
<dbReference type="EMBL" id="JALNMJ010000010">
    <property type="protein sequence ID" value="MCK7613588.1"/>
    <property type="molecule type" value="Genomic_DNA"/>
</dbReference>
<evidence type="ECO:0000313" key="2">
    <source>
        <dbReference type="EMBL" id="MCK7613588.1"/>
    </source>
</evidence>
<accession>A0ABT0GXQ2</accession>
<proteinExistence type="predicted"/>
<organism evidence="2 3">
    <name type="scientific">Roseibium sediminicola</name>
    <dbReference type="NCBI Taxonomy" id="2933272"/>
    <lineage>
        <taxon>Bacteria</taxon>
        <taxon>Pseudomonadati</taxon>
        <taxon>Pseudomonadota</taxon>
        <taxon>Alphaproteobacteria</taxon>
        <taxon>Hyphomicrobiales</taxon>
        <taxon>Stappiaceae</taxon>
        <taxon>Roseibium</taxon>
    </lineage>
</organism>
<protein>
    <recommendedName>
        <fullName evidence="4">UrcA family protein</fullName>
    </recommendedName>
</protein>
<reference evidence="2" key="1">
    <citation type="submission" date="2022-04" db="EMBL/GenBank/DDBJ databases">
        <title>Roseibium sp. CAU 1639 isolated from mud.</title>
        <authorList>
            <person name="Kim W."/>
        </authorList>
    </citation>
    <scope>NUCLEOTIDE SEQUENCE</scope>
    <source>
        <strain evidence="2">CAU 1639</strain>
    </source>
</reference>